<dbReference type="Proteomes" id="UP000006729">
    <property type="component" value="Chromosome 10"/>
</dbReference>
<proteinExistence type="predicted"/>
<dbReference type="EMBL" id="CM009299">
    <property type="protein sequence ID" value="KAI9387157.1"/>
    <property type="molecule type" value="Genomic_DNA"/>
</dbReference>
<keyword evidence="2" id="KW-1185">Reference proteome</keyword>
<name>A0ACC0SD65_POPTR</name>
<gene>
    <name evidence="1" type="ORF">POPTR_010G129867v4</name>
</gene>
<sequence>MSWIQLELHIIYRQLHLIGDEADWGTFTLLAACAEHKFKKILTKGINTYKQRSVLFEVSTNIGKRKVDPHT</sequence>
<organism evidence="1 2">
    <name type="scientific">Populus trichocarpa</name>
    <name type="common">Western balsam poplar</name>
    <name type="synonym">Populus balsamifera subsp. trichocarpa</name>
    <dbReference type="NCBI Taxonomy" id="3694"/>
    <lineage>
        <taxon>Eukaryota</taxon>
        <taxon>Viridiplantae</taxon>
        <taxon>Streptophyta</taxon>
        <taxon>Embryophyta</taxon>
        <taxon>Tracheophyta</taxon>
        <taxon>Spermatophyta</taxon>
        <taxon>Magnoliopsida</taxon>
        <taxon>eudicotyledons</taxon>
        <taxon>Gunneridae</taxon>
        <taxon>Pentapetalae</taxon>
        <taxon>rosids</taxon>
        <taxon>fabids</taxon>
        <taxon>Malpighiales</taxon>
        <taxon>Salicaceae</taxon>
        <taxon>Saliceae</taxon>
        <taxon>Populus</taxon>
    </lineage>
</organism>
<protein>
    <submittedName>
        <fullName evidence="1">Uncharacterized protein</fullName>
    </submittedName>
</protein>
<reference evidence="1 2" key="1">
    <citation type="journal article" date="2006" name="Science">
        <title>The genome of black cottonwood, Populus trichocarpa (Torr. &amp; Gray).</title>
        <authorList>
            <person name="Tuskan G.A."/>
            <person name="Difazio S."/>
            <person name="Jansson S."/>
            <person name="Bohlmann J."/>
            <person name="Grigoriev I."/>
            <person name="Hellsten U."/>
            <person name="Putnam N."/>
            <person name="Ralph S."/>
            <person name="Rombauts S."/>
            <person name="Salamov A."/>
            <person name="Schein J."/>
            <person name="Sterck L."/>
            <person name="Aerts A."/>
            <person name="Bhalerao R.R."/>
            <person name="Bhalerao R.P."/>
            <person name="Blaudez D."/>
            <person name="Boerjan W."/>
            <person name="Brun A."/>
            <person name="Brunner A."/>
            <person name="Busov V."/>
            <person name="Campbell M."/>
            <person name="Carlson J."/>
            <person name="Chalot M."/>
            <person name="Chapman J."/>
            <person name="Chen G.L."/>
            <person name="Cooper D."/>
            <person name="Coutinho P.M."/>
            <person name="Couturier J."/>
            <person name="Covert S."/>
            <person name="Cronk Q."/>
            <person name="Cunningham R."/>
            <person name="Davis J."/>
            <person name="Degroeve S."/>
            <person name="Dejardin A."/>
            <person name="Depamphilis C."/>
            <person name="Detter J."/>
            <person name="Dirks B."/>
            <person name="Dubchak I."/>
            <person name="Duplessis S."/>
            <person name="Ehlting J."/>
            <person name="Ellis B."/>
            <person name="Gendler K."/>
            <person name="Goodstein D."/>
            <person name="Gribskov M."/>
            <person name="Grimwood J."/>
            <person name="Groover A."/>
            <person name="Gunter L."/>
            <person name="Hamberger B."/>
            <person name="Heinze B."/>
            <person name="Helariutta Y."/>
            <person name="Henrissat B."/>
            <person name="Holligan D."/>
            <person name="Holt R."/>
            <person name="Huang W."/>
            <person name="Islam-Faridi N."/>
            <person name="Jones S."/>
            <person name="Jones-Rhoades M."/>
            <person name="Jorgensen R."/>
            <person name="Joshi C."/>
            <person name="Kangasjarvi J."/>
            <person name="Karlsson J."/>
            <person name="Kelleher C."/>
            <person name="Kirkpatrick R."/>
            <person name="Kirst M."/>
            <person name="Kohler A."/>
            <person name="Kalluri U."/>
            <person name="Larimer F."/>
            <person name="Leebens-Mack J."/>
            <person name="Leple J.C."/>
            <person name="Locascio P."/>
            <person name="Lou Y."/>
            <person name="Lucas S."/>
            <person name="Martin F."/>
            <person name="Montanini B."/>
            <person name="Napoli C."/>
            <person name="Nelson D.R."/>
            <person name="Nelson C."/>
            <person name="Nieminen K."/>
            <person name="Nilsson O."/>
            <person name="Pereda V."/>
            <person name="Peter G."/>
            <person name="Philippe R."/>
            <person name="Pilate G."/>
            <person name="Poliakov A."/>
            <person name="Razumovskaya J."/>
            <person name="Richardson P."/>
            <person name="Rinaldi C."/>
            <person name="Ritland K."/>
            <person name="Rouze P."/>
            <person name="Ryaboy D."/>
            <person name="Schmutz J."/>
            <person name="Schrader J."/>
            <person name="Segerman B."/>
            <person name="Shin H."/>
            <person name="Siddiqui A."/>
            <person name="Sterky F."/>
            <person name="Terry A."/>
            <person name="Tsai C.J."/>
            <person name="Uberbacher E."/>
            <person name="Unneberg P."/>
            <person name="Vahala J."/>
            <person name="Wall K."/>
            <person name="Wessler S."/>
            <person name="Yang G."/>
            <person name="Yin T."/>
            <person name="Douglas C."/>
            <person name="Marra M."/>
            <person name="Sandberg G."/>
            <person name="Van de Peer Y."/>
            <person name="Rokhsar D."/>
        </authorList>
    </citation>
    <scope>NUCLEOTIDE SEQUENCE [LARGE SCALE GENOMIC DNA]</scope>
    <source>
        <strain evidence="2">cv. Nisqually</strain>
    </source>
</reference>
<comment type="caution">
    <text evidence="1">The sequence shown here is derived from an EMBL/GenBank/DDBJ whole genome shotgun (WGS) entry which is preliminary data.</text>
</comment>
<accession>A0ACC0SD65</accession>
<evidence type="ECO:0000313" key="1">
    <source>
        <dbReference type="EMBL" id="KAI9387157.1"/>
    </source>
</evidence>
<evidence type="ECO:0000313" key="2">
    <source>
        <dbReference type="Proteomes" id="UP000006729"/>
    </source>
</evidence>